<proteinExistence type="predicted"/>
<dbReference type="EMBL" id="CAJQZP010000288">
    <property type="protein sequence ID" value="CAG4954177.1"/>
    <property type="molecule type" value="Genomic_DNA"/>
</dbReference>
<reference evidence="7" key="1">
    <citation type="submission" date="2021-04" db="EMBL/GenBank/DDBJ databases">
        <authorList>
            <person name="Tunstrom K."/>
        </authorList>
    </citation>
    <scope>NUCLEOTIDE SEQUENCE</scope>
</reference>
<feature type="compositionally biased region" description="Low complexity" evidence="5">
    <location>
        <begin position="339"/>
        <end position="349"/>
    </location>
</feature>
<dbReference type="GO" id="GO:0016020">
    <property type="term" value="C:membrane"/>
    <property type="evidence" value="ECO:0007669"/>
    <property type="project" value="UniProtKB-SubCell"/>
</dbReference>
<organism evidence="7 8">
    <name type="scientific">Parnassius apollo</name>
    <name type="common">Apollo butterfly</name>
    <name type="synonym">Papilio apollo</name>
    <dbReference type="NCBI Taxonomy" id="110799"/>
    <lineage>
        <taxon>Eukaryota</taxon>
        <taxon>Metazoa</taxon>
        <taxon>Ecdysozoa</taxon>
        <taxon>Arthropoda</taxon>
        <taxon>Hexapoda</taxon>
        <taxon>Insecta</taxon>
        <taxon>Pterygota</taxon>
        <taxon>Neoptera</taxon>
        <taxon>Endopterygota</taxon>
        <taxon>Lepidoptera</taxon>
        <taxon>Glossata</taxon>
        <taxon>Ditrysia</taxon>
        <taxon>Papilionoidea</taxon>
        <taxon>Papilionidae</taxon>
        <taxon>Parnassiinae</taxon>
        <taxon>Parnassini</taxon>
        <taxon>Parnassius</taxon>
        <taxon>Parnassius</taxon>
    </lineage>
</organism>
<evidence type="ECO:0000256" key="5">
    <source>
        <dbReference type="SAM" id="MobiDB-lite"/>
    </source>
</evidence>
<dbReference type="AlphaFoldDB" id="A0A8S3WD98"/>
<evidence type="ECO:0000256" key="1">
    <source>
        <dbReference type="ARBA" id="ARBA00004141"/>
    </source>
</evidence>
<evidence type="ECO:0000256" key="6">
    <source>
        <dbReference type="SAM" id="SignalP"/>
    </source>
</evidence>
<evidence type="ECO:0000313" key="7">
    <source>
        <dbReference type="EMBL" id="CAG4954177.1"/>
    </source>
</evidence>
<keyword evidence="3" id="KW-1133">Transmembrane helix</keyword>
<gene>
    <name evidence="7" type="ORF">PAPOLLO_LOCUS5057</name>
</gene>
<dbReference type="Pfam" id="PF00335">
    <property type="entry name" value="Tetraspanin"/>
    <property type="match status" value="1"/>
</dbReference>
<keyword evidence="8" id="KW-1185">Reference proteome</keyword>
<evidence type="ECO:0000313" key="8">
    <source>
        <dbReference type="Proteomes" id="UP000691718"/>
    </source>
</evidence>
<feature type="signal peptide" evidence="6">
    <location>
        <begin position="1"/>
        <end position="16"/>
    </location>
</feature>
<evidence type="ECO:0000256" key="3">
    <source>
        <dbReference type="ARBA" id="ARBA00022989"/>
    </source>
</evidence>
<keyword evidence="2" id="KW-0812">Transmembrane</keyword>
<comment type="subcellular location">
    <subcellularLocation>
        <location evidence="1">Membrane</location>
        <topology evidence="1">Multi-pass membrane protein</topology>
    </subcellularLocation>
</comment>
<keyword evidence="6" id="KW-0732">Signal</keyword>
<feature type="chain" id="PRO_5035721175" evidence="6">
    <location>
        <begin position="17"/>
        <end position="358"/>
    </location>
</feature>
<evidence type="ECO:0000256" key="2">
    <source>
        <dbReference type="ARBA" id="ARBA00022692"/>
    </source>
</evidence>
<feature type="region of interest" description="Disordered" evidence="5">
    <location>
        <begin position="339"/>
        <end position="358"/>
    </location>
</feature>
<dbReference type="OrthoDB" id="9836210at2759"/>
<accession>A0A8S3WD98</accession>
<name>A0A8S3WD98_PARAO</name>
<keyword evidence="4" id="KW-0472">Membrane</keyword>
<protein>
    <submittedName>
        <fullName evidence="7">(apollo) hypothetical protein</fullName>
    </submittedName>
</protein>
<evidence type="ECO:0000256" key="4">
    <source>
        <dbReference type="ARBA" id="ARBA00023136"/>
    </source>
</evidence>
<dbReference type="InterPro" id="IPR018499">
    <property type="entry name" value="Tetraspanin/Peripherin"/>
</dbReference>
<dbReference type="Proteomes" id="UP000691718">
    <property type="component" value="Unassembled WGS sequence"/>
</dbReference>
<comment type="caution">
    <text evidence="7">The sequence shown here is derived from an EMBL/GenBank/DDBJ whole genome shotgun (WGS) entry which is preliminary data.</text>
</comment>
<sequence length="358" mass="40499">MIIIFLAIMFYSGLQSTIIRAKIKGGITKAMIRYASHLPSKVAIDRLQTRFHCCGRVDYQEWFYIPWFNTGESVPNDAVSNSKFVADNVPYSCCSKDALSPCIHHGVTQIGLIYKYDPTASQVATNEKIDVLVANIEVLNTKSDNKSIAIDLSCNEIFSELQERYLREKKLIIVGVPEAKGETSKQRSASDMGEVLKIIKITFPECPDPIQVRRIGKYSPKKIRPLKKQLTIWSEGCEEKLINEMMSVSWRFNAVMSLMIIKMIIQVIAVRYLHTAYKNGLHCGNQITCYAYLLRSATDTKLQQTGTTKRKSFRKKKIKQARTLQWVTGSSRTGLRKCSSSSASDINSSDELLKPVFE</sequence>